<keyword evidence="2" id="KW-1185">Reference proteome</keyword>
<gene>
    <name evidence="1" type="ORF">D7Y13_22365</name>
</gene>
<name>A0ABX9QE09_9BACT</name>
<accession>A0ABX9QE09</accession>
<dbReference type="Proteomes" id="UP000278907">
    <property type="component" value="Unassembled WGS sequence"/>
</dbReference>
<evidence type="ECO:0000313" key="1">
    <source>
        <dbReference type="EMBL" id="RKI03286.1"/>
    </source>
</evidence>
<dbReference type="RefSeq" id="WP_120531044.1">
    <property type="nucleotide sequence ID" value="NZ_RAWI01000181.1"/>
</dbReference>
<protein>
    <submittedName>
        <fullName evidence="1">Uncharacterized protein</fullName>
    </submittedName>
</protein>
<organism evidence="1 2">
    <name type="scientific">Corallococcus praedator</name>
    <dbReference type="NCBI Taxonomy" id="2316724"/>
    <lineage>
        <taxon>Bacteria</taxon>
        <taxon>Pseudomonadati</taxon>
        <taxon>Myxococcota</taxon>
        <taxon>Myxococcia</taxon>
        <taxon>Myxococcales</taxon>
        <taxon>Cystobacterineae</taxon>
        <taxon>Myxococcaceae</taxon>
        <taxon>Corallococcus</taxon>
    </lineage>
</organism>
<proteinExistence type="predicted"/>
<reference evidence="1 2" key="1">
    <citation type="submission" date="2018-09" db="EMBL/GenBank/DDBJ databases">
        <authorList>
            <person name="Livingstone P.G."/>
            <person name="Whitworth D.E."/>
        </authorList>
    </citation>
    <scope>NUCLEOTIDE SEQUENCE [LARGE SCALE GENOMIC DNA]</scope>
    <source>
        <strain evidence="1 2">CA031B</strain>
    </source>
</reference>
<comment type="caution">
    <text evidence="1">The sequence shown here is derived from an EMBL/GenBank/DDBJ whole genome shotgun (WGS) entry which is preliminary data.</text>
</comment>
<evidence type="ECO:0000313" key="2">
    <source>
        <dbReference type="Proteomes" id="UP000278907"/>
    </source>
</evidence>
<dbReference type="EMBL" id="RAWI01000181">
    <property type="protein sequence ID" value="RKI03286.1"/>
    <property type="molecule type" value="Genomic_DNA"/>
</dbReference>
<sequence length="62" mass="6939">MLISWVFHSIEKIGAHSENPFQGGSDDTPISSIARNIEIDLKEMFQEAPVPLLMQPKNSIVM</sequence>